<evidence type="ECO:0000313" key="3">
    <source>
        <dbReference type="EMBL" id="EFC49507.1"/>
    </source>
</evidence>
<keyword evidence="1" id="KW-0677">Repeat</keyword>
<evidence type="ECO:0000256" key="2">
    <source>
        <dbReference type="PROSITE-ProRule" id="PRU00235"/>
    </source>
</evidence>
<keyword evidence="4" id="KW-1185">Reference proteome</keyword>
<dbReference type="Gene3D" id="2.130.10.30">
    <property type="entry name" value="Regulator of chromosome condensation 1/beta-lactamase-inhibitor protein II"/>
    <property type="match status" value="1"/>
</dbReference>
<dbReference type="PANTHER" id="PTHR22870">
    <property type="entry name" value="REGULATOR OF CHROMOSOME CONDENSATION"/>
    <property type="match status" value="1"/>
</dbReference>
<dbReference type="OrthoDB" id="5370059at2759"/>
<gene>
    <name evidence="3" type="ORF">NAEGRDRAFT_62258</name>
</gene>
<evidence type="ECO:0000256" key="1">
    <source>
        <dbReference type="ARBA" id="ARBA00022737"/>
    </source>
</evidence>
<dbReference type="InterPro" id="IPR009091">
    <property type="entry name" value="RCC1/BLIP-II"/>
</dbReference>
<dbReference type="InterPro" id="IPR051210">
    <property type="entry name" value="Ub_ligase/GEF_domain"/>
</dbReference>
<evidence type="ECO:0000313" key="4">
    <source>
        <dbReference type="Proteomes" id="UP000006671"/>
    </source>
</evidence>
<dbReference type="GeneID" id="8862771"/>
<name>D2V0D8_NAEGR</name>
<dbReference type="SUPFAM" id="SSF50985">
    <property type="entry name" value="RCC1/BLIP-II"/>
    <property type="match status" value="1"/>
</dbReference>
<dbReference type="AlphaFoldDB" id="D2V0D8"/>
<dbReference type="RefSeq" id="XP_002682251.1">
    <property type="nucleotide sequence ID" value="XM_002682205.1"/>
</dbReference>
<organism evidence="4">
    <name type="scientific">Naegleria gruberi</name>
    <name type="common">Amoeba</name>
    <dbReference type="NCBI Taxonomy" id="5762"/>
    <lineage>
        <taxon>Eukaryota</taxon>
        <taxon>Discoba</taxon>
        <taxon>Heterolobosea</taxon>
        <taxon>Tetramitia</taxon>
        <taxon>Eutetramitia</taxon>
        <taxon>Vahlkampfiidae</taxon>
        <taxon>Naegleria</taxon>
    </lineage>
</organism>
<dbReference type="InParanoid" id="D2V0D8"/>
<reference evidence="3 4" key="1">
    <citation type="journal article" date="2010" name="Cell">
        <title>The genome of Naegleria gruberi illuminates early eukaryotic versatility.</title>
        <authorList>
            <person name="Fritz-Laylin L.K."/>
            <person name="Prochnik S.E."/>
            <person name="Ginger M.L."/>
            <person name="Dacks J.B."/>
            <person name="Carpenter M.L."/>
            <person name="Field M.C."/>
            <person name="Kuo A."/>
            <person name="Paredez A."/>
            <person name="Chapman J."/>
            <person name="Pham J."/>
            <person name="Shu S."/>
            <person name="Neupane R."/>
            <person name="Cipriano M."/>
            <person name="Mancuso J."/>
            <person name="Tu H."/>
            <person name="Salamov A."/>
            <person name="Lindquist E."/>
            <person name="Shapiro H."/>
            <person name="Lucas S."/>
            <person name="Grigoriev I.V."/>
            <person name="Cande W.Z."/>
            <person name="Fulton C."/>
            <person name="Rokhsar D.S."/>
            <person name="Dawson S.C."/>
        </authorList>
    </citation>
    <scope>NUCLEOTIDE SEQUENCE [LARGE SCALE GENOMIC DNA]</scope>
    <source>
        <strain evidence="3 4">NEG-M</strain>
    </source>
</reference>
<accession>D2V0D8</accession>
<dbReference type="InterPro" id="IPR000408">
    <property type="entry name" value="Reg_chr_condens"/>
</dbReference>
<protein>
    <submittedName>
        <fullName evidence="3">Predicted protein</fullName>
    </submittedName>
</protein>
<feature type="repeat" description="RCC1" evidence="2">
    <location>
        <begin position="146"/>
        <end position="202"/>
    </location>
</feature>
<dbReference type="Proteomes" id="UP000006671">
    <property type="component" value="Unassembled WGS sequence"/>
</dbReference>
<dbReference type="VEuPathDB" id="AmoebaDB:NAEGRDRAFT_62258"/>
<dbReference type="KEGG" id="ngr:NAEGRDRAFT_62258"/>
<sequence>MTDQDDILVAGTSLPINEKSFQLVQIQDPKNESNIYFPIYKFTPSLSSSQTLFQSPQIACGPEFCIFTQSVKEGKNYRHYLNLFGWDSKKVFDSRRNTTRNSLTDILQGLLLKNMITEEIPTTCEGDTISQIVCGGDFWMIVMNRKKIFGKGYNRDGVLGLGHKNDCKKITILPSQDMFQCEYDTIKKVSCGLHHAIFVISNLLNSSIQVFTSGDNRFGQLAHNNSKFQTKFSKSESLTNLIQTNGFRDVCCEYQSTWLLTSNNKLFACGLLSYSSTNQSVLRKVLVPIEFKVPYSSSLLSNGLSPKTSFHFGCGGFHSVFSNHRSDSIVGIGTNTCEQLFPHQSTTIQEHQKNTPPSTVGMTVAVSKLTSMQQENSPEKMILKKILCSRDCSFMVFEPLPAIQGLHEYLIKSNRKLSDVVLITSSC</sequence>
<dbReference type="EMBL" id="GG738847">
    <property type="protein sequence ID" value="EFC49507.1"/>
    <property type="molecule type" value="Genomic_DNA"/>
</dbReference>
<dbReference type="PANTHER" id="PTHR22870:SF466">
    <property type="entry name" value="ANKYRIN REPEAT-CONTAINING PROTEIN"/>
    <property type="match status" value="1"/>
</dbReference>
<proteinExistence type="predicted"/>
<dbReference type="PROSITE" id="PS50012">
    <property type="entry name" value="RCC1_3"/>
    <property type="match status" value="1"/>
</dbReference>